<dbReference type="AlphaFoldDB" id="A0A4Z1HI82"/>
<keyword evidence="3" id="KW-1185">Reference proteome</keyword>
<dbReference type="EMBL" id="PQXN01000229">
    <property type="protein sequence ID" value="TGO48759.1"/>
    <property type="molecule type" value="Genomic_DNA"/>
</dbReference>
<accession>A0A4Z1HI82</accession>
<comment type="caution">
    <text evidence="2">The sequence shown here is derived from an EMBL/GenBank/DDBJ whole genome shotgun (WGS) entry which is preliminary data.</text>
</comment>
<feature type="compositionally biased region" description="Polar residues" evidence="1">
    <location>
        <begin position="41"/>
        <end position="59"/>
    </location>
</feature>
<evidence type="ECO:0000313" key="3">
    <source>
        <dbReference type="Proteomes" id="UP000297527"/>
    </source>
</evidence>
<name>A0A4Z1HI82_9HELO</name>
<feature type="region of interest" description="Disordered" evidence="1">
    <location>
        <begin position="27"/>
        <end position="81"/>
    </location>
</feature>
<reference evidence="2 3" key="1">
    <citation type="submission" date="2017-12" db="EMBL/GenBank/DDBJ databases">
        <title>Comparative genomics of Botrytis spp.</title>
        <authorList>
            <person name="Valero-Jimenez C.A."/>
            <person name="Tapia P."/>
            <person name="Veloso J."/>
            <person name="Silva-Moreno E."/>
            <person name="Staats M."/>
            <person name="Valdes J.H."/>
            <person name="Van Kan J.A.L."/>
        </authorList>
    </citation>
    <scope>NUCLEOTIDE SEQUENCE [LARGE SCALE GENOMIC DNA]</scope>
    <source>
        <strain evidence="2 3">MUCL11595</strain>
    </source>
</reference>
<gene>
    <name evidence="2" type="ORF">BCON_0230g00020</name>
</gene>
<organism evidence="2 3">
    <name type="scientific">Botryotinia convoluta</name>
    <dbReference type="NCBI Taxonomy" id="54673"/>
    <lineage>
        <taxon>Eukaryota</taxon>
        <taxon>Fungi</taxon>
        <taxon>Dikarya</taxon>
        <taxon>Ascomycota</taxon>
        <taxon>Pezizomycotina</taxon>
        <taxon>Leotiomycetes</taxon>
        <taxon>Helotiales</taxon>
        <taxon>Sclerotiniaceae</taxon>
        <taxon>Botryotinia</taxon>
    </lineage>
</organism>
<protein>
    <submittedName>
        <fullName evidence="2">Uncharacterized protein</fullName>
    </submittedName>
</protein>
<sequence>MLVRPDEMLEMSKRRIRRDKSQISVEIGGQTGPERCEEKSYGSNRTTDPIQKAAQQANNREYAKRGKPKQVVQREQDWNAI</sequence>
<proteinExistence type="predicted"/>
<evidence type="ECO:0000256" key="1">
    <source>
        <dbReference type="SAM" id="MobiDB-lite"/>
    </source>
</evidence>
<feature type="compositionally biased region" description="Basic and acidic residues" evidence="1">
    <location>
        <begin position="72"/>
        <end position="81"/>
    </location>
</feature>
<dbReference type="Proteomes" id="UP000297527">
    <property type="component" value="Unassembled WGS sequence"/>
</dbReference>
<evidence type="ECO:0000313" key="2">
    <source>
        <dbReference type="EMBL" id="TGO48759.1"/>
    </source>
</evidence>